<dbReference type="AlphaFoldDB" id="A0A8B7NM90"/>
<dbReference type="OMA" id="DDRCIAR"/>
<sequence length="353" mass="38489">MLTLSMQNLARVGQRALAAGAAPLSSSSAPAAAAAPLVPGEPAQPVVRTDIPGPNSRAYLQQLSRITPCQTVQVFVDYDKSVGNYQVDADGNVLLDAFTQISSLPLGYSHPDLLDTLVRPQNLRAFVNRPSLGVFPGADWGQRLQTSLMTVMPAGMTSVTTMSCGSCSNENAFKAIYFWYRTKQRGSATDIPHEDLESCMWNKPPGSPNYALLSFEGAFHGRTMASLAVTHSKPIHKLDIPSMDWPIAPFPRYQYPLGDFVQENKREDDRCIARVEELMHEYQRKGVPVVGVVVEPIQSEGGDHHGSNEFFVRLQATAKKNGAALLLDEVQTGGGPTGKMWCYEHFGLPDAPD</sequence>
<dbReference type="InterPro" id="IPR005814">
    <property type="entry name" value="Aminotrans_3"/>
</dbReference>
<proteinExistence type="inferred from homology"/>
<evidence type="ECO:0000313" key="9">
    <source>
        <dbReference type="RefSeq" id="XP_018014336.1"/>
    </source>
</evidence>
<dbReference type="InterPro" id="IPR015422">
    <property type="entry name" value="PyrdxlP-dep_Trfase_small"/>
</dbReference>
<dbReference type="RefSeq" id="XP_018014336.1">
    <property type="nucleotide sequence ID" value="XM_018158847.1"/>
</dbReference>
<feature type="non-terminal residue" evidence="9">
    <location>
        <position position="353"/>
    </location>
</feature>
<dbReference type="Gene3D" id="3.40.640.10">
    <property type="entry name" value="Type I PLP-dependent aspartate aminotransferase-like (Major domain)"/>
    <property type="match status" value="1"/>
</dbReference>
<evidence type="ECO:0000256" key="7">
    <source>
        <dbReference type="RuleBase" id="RU003560"/>
    </source>
</evidence>
<dbReference type="InterPro" id="IPR015421">
    <property type="entry name" value="PyrdxlP-dep_Trfase_major"/>
</dbReference>
<evidence type="ECO:0000256" key="4">
    <source>
        <dbReference type="ARBA" id="ARBA00022679"/>
    </source>
</evidence>
<evidence type="ECO:0000256" key="3">
    <source>
        <dbReference type="ARBA" id="ARBA00022576"/>
    </source>
</evidence>
<dbReference type="GO" id="GO:0005739">
    <property type="term" value="C:mitochondrion"/>
    <property type="evidence" value="ECO:0007669"/>
    <property type="project" value="TreeGrafter"/>
</dbReference>
<dbReference type="GO" id="GO:0030170">
    <property type="term" value="F:pyridoxal phosphate binding"/>
    <property type="evidence" value="ECO:0007669"/>
    <property type="project" value="InterPro"/>
</dbReference>
<evidence type="ECO:0000256" key="6">
    <source>
        <dbReference type="ARBA" id="ARBA00048021"/>
    </source>
</evidence>
<dbReference type="Proteomes" id="UP000694843">
    <property type="component" value="Unplaced"/>
</dbReference>
<dbReference type="Pfam" id="PF00202">
    <property type="entry name" value="Aminotran_3"/>
    <property type="match status" value="1"/>
</dbReference>
<keyword evidence="5 7" id="KW-0663">Pyridoxal phosphate</keyword>
<organism evidence="8 9">
    <name type="scientific">Hyalella azteca</name>
    <name type="common">Amphipod</name>
    <dbReference type="NCBI Taxonomy" id="294128"/>
    <lineage>
        <taxon>Eukaryota</taxon>
        <taxon>Metazoa</taxon>
        <taxon>Ecdysozoa</taxon>
        <taxon>Arthropoda</taxon>
        <taxon>Crustacea</taxon>
        <taxon>Multicrustacea</taxon>
        <taxon>Malacostraca</taxon>
        <taxon>Eumalacostraca</taxon>
        <taxon>Peracarida</taxon>
        <taxon>Amphipoda</taxon>
        <taxon>Senticaudata</taxon>
        <taxon>Talitrida</taxon>
        <taxon>Talitroidea</taxon>
        <taxon>Hyalellidae</taxon>
        <taxon>Hyalella</taxon>
    </lineage>
</organism>
<comment type="cofactor">
    <cofactor evidence="1">
        <name>pyridoxal 5'-phosphate</name>
        <dbReference type="ChEBI" id="CHEBI:597326"/>
    </cofactor>
</comment>
<keyword evidence="3 9" id="KW-0032">Aminotransferase</keyword>
<accession>A0A8B7NM90</accession>
<comment type="similarity">
    <text evidence="2 7">Belongs to the class-III pyridoxal-phosphate-dependent aminotransferase family.</text>
</comment>
<dbReference type="InterPro" id="IPR015424">
    <property type="entry name" value="PyrdxlP-dep_Trfase"/>
</dbReference>
<protein>
    <submittedName>
        <fullName evidence="9">4-aminobutyrate aminotransferase, mitochondrial</fullName>
    </submittedName>
</protein>
<dbReference type="GO" id="GO:0034386">
    <property type="term" value="F:4-aminobutyrate:2-oxoglutarate transaminase activity"/>
    <property type="evidence" value="ECO:0007669"/>
    <property type="project" value="UniProtKB-EC"/>
</dbReference>
<evidence type="ECO:0000256" key="5">
    <source>
        <dbReference type="ARBA" id="ARBA00022898"/>
    </source>
</evidence>
<dbReference type="SUPFAM" id="SSF53383">
    <property type="entry name" value="PLP-dependent transferases"/>
    <property type="match status" value="1"/>
</dbReference>
<keyword evidence="4" id="KW-0808">Transferase</keyword>
<comment type="catalytic activity">
    <reaction evidence="6">
        <text>4-aminobutanoate + 2-oxoglutarate = succinate semialdehyde + L-glutamate</text>
        <dbReference type="Rhea" id="RHEA:23352"/>
        <dbReference type="ChEBI" id="CHEBI:16810"/>
        <dbReference type="ChEBI" id="CHEBI:29985"/>
        <dbReference type="ChEBI" id="CHEBI:57706"/>
        <dbReference type="ChEBI" id="CHEBI:59888"/>
        <dbReference type="EC" id="2.6.1.19"/>
    </reaction>
</comment>
<name>A0A8B7NM90_HYAAZ</name>
<keyword evidence="8" id="KW-1185">Reference proteome</keyword>
<evidence type="ECO:0000256" key="2">
    <source>
        <dbReference type="ARBA" id="ARBA00008954"/>
    </source>
</evidence>
<dbReference type="GeneID" id="108671324"/>
<dbReference type="PANTHER" id="PTHR43206">
    <property type="entry name" value="AMINOTRANSFERASE"/>
    <property type="match status" value="1"/>
</dbReference>
<dbReference type="PIRSF" id="PIRSF000521">
    <property type="entry name" value="Transaminase_4ab_Lys_Orn"/>
    <property type="match status" value="1"/>
</dbReference>
<dbReference type="GO" id="GO:0009450">
    <property type="term" value="P:gamma-aminobutyric acid catabolic process"/>
    <property type="evidence" value="ECO:0007669"/>
    <property type="project" value="TreeGrafter"/>
</dbReference>
<dbReference type="PANTHER" id="PTHR43206:SF1">
    <property type="entry name" value="4-AMINOBUTYRATE AMINOTRANSFERASE, MITOCHONDRIAL"/>
    <property type="match status" value="1"/>
</dbReference>
<dbReference type="OrthoDB" id="5419315at2759"/>
<dbReference type="KEGG" id="hazt:108671324"/>
<reference evidence="9" key="1">
    <citation type="submission" date="2025-08" db="UniProtKB">
        <authorList>
            <consortium name="RefSeq"/>
        </authorList>
    </citation>
    <scope>IDENTIFICATION</scope>
</reference>
<gene>
    <name evidence="9" type="primary">LOC108671324</name>
</gene>
<evidence type="ECO:0000313" key="8">
    <source>
        <dbReference type="Proteomes" id="UP000694843"/>
    </source>
</evidence>
<dbReference type="Gene3D" id="3.90.1150.10">
    <property type="entry name" value="Aspartate Aminotransferase, domain 1"/>
    <property type="match status" value="1"/>
</dbReference>
<evidence type="ECO:0000256" key="1">
    <source>
        <dbReference type="ARBA" id="ARBA00001933"/>
    </source>
</evidence>
<dbReference type="FunFam" id="3.40.640.10:FF:000073">
    <property type="entry name" value="Probable 4-aminobutyrate aminotransferase"/>
    <property type="match status" value="1"/>
</dbReference>